<dbReference type="RefSeq" id="WP_010838269.1">
    <property type="nucleotide sequence ID" value="NZ_QRCM01000001.1"/>
</dbReference>
<reference evidence="2 3" key="1">
    <citation type="submission" date="2018-07" db="EMBL/GenBank/DDBJ databases">
        <title>Genome sequence of Rhodococcus rhodnii ATCC 35071 from Rhodnius prolixus.</title>
        <authorList>
            <person name="Patel V."/>
            <person name="Vogel K.J."/>
        </authorList>
    </citation>
    <scope>NUCLEOTIDE SEQUENCE [LARGE SCALE GENOMIC DNA]</scope>
    <source>
        <strain evidence="2 3">ATCC 35071</strain>
    </source>
</reference>
<dbReference type="Proteomes" id="UP000471120">
    <property type="component" value="Unassembled WGS sequence"/>
</dbReference>
<dbReference type="InterPro" id="IPR050270">
    <property type="entry name" value="DegV_domain_contain"/>
</dbReference>
<dbReference type="InterPro" id="IPR043168">
    <property type="entry name" value="DegV_C"/>
</dbReference>
<dbReference type="InterPro" id="IPR003797">
    <property type="entry name" value="DegV"/>
</dbReference>
<dbReference type="EMBL" id="QRCM01000001">
    <property type="protein sequence ID" value="TXG91537.1"/>
    <property type="molecule type" value="Genomic_DNA"/>
</dbReference>
<sequence length="287" mass="29244">MPVVVVTDSSSSIPADVAQRWGIEVVPLHVLVDGRDVREGVDDVPADLSSATTSGASPAELREVYAAALERSGGDGVLAVHLSQQLSGTWRAATTAADEFAGAVRVLDSRSIAYGLGYPVLAAARDAAAGVALGELAERAATHAAAGCCFVVVERLDQLRRGGRIGTAAALVGTALAIKPVLHLDDGKLVLREKARTSSKALTRLVSVAAEAARGAHGRVELAVQHVAAPERAADIAQRLEQALDGEDASAPIVADIGAVVGTHLGPGAVGIVVVPGESGFPPHRAR</sequence>
<dbReference type="Pfam" id="PF02645">
    <property type="entry name" value="DegV"/>
    <property type="match status" value="1"/>
</dbReference>
<proteinExistence type="predicted"/>
<gene>
    <name evidence="2" type="ORF">DW322_16685</name>
</gene>
<dbReference type="PANTHER" id="PTHR33434:SF2">
    <property type="entry name" value="FATTY ACID-BINDING PROTEIN TM_1468"/>
    <property type="match status" value="1"/>
</dbReference>
<dbReference type="Gene3D" id="3.40.50.10170">
    <property type="match status" value="1"/>
</dbReference>
<dbReference type="PANTHER" id="PTHR33434">
    <property type="entry name" value="DEGV DOMAIN-CONTAINING PROTEIN DR_1986-RELATED"/>
    <property type="match status" value="1"/>
</dbReference>
<evidence type="ECO:0000313" key="2">
    <source>
        <dbReference type="EMBL" id="TXG91537.1"/>
    </source>
</evidence>
<evidence type="ECO:0000256" key="1">
    <source>
        <dbReference type="ARBA" id="ARBA00023121"/>
    </source>
</evidence>
<organism evidence="2 3">
    <name type="scientific">Rhodococcus rhodnii</name>
    <dbReference type="NCBI Taxonomy" id="38312"/>
    <lineage>
        <taxon>Bacteria</taxon>
        <taxon>Bacillati</taxon>
        <taxon>Actinomycetota</taxon>
        <taxon>Actinomycetes</taxon>
        <taxon>Mycobacteriales</taxon>
        <taxon>Nocardiaceae</taxon>
        <taxon>Rhodococcus</taxon>
    </lineage>
</organism>
<name>A0A6P2CFK0_9NOCA</name>
<dbReference type="GO" id="GO:0008289">
    <property type="term" value="F:lipid binding"/>
    <property type="evidence" value="ECO:0007669"/>
    <property type="project" value="UniProtKB-KW"/>
</dbReference>
<dbReference type="PROSITE" id="PS51482">
    <property type="entry name" value="DEGV"/>
    <property type="match status" value="1"/>
</dbReference>
<comment type="caution">
    <text evidence="2">The sequence shown here is derived from an EMBL/GenBank/DDBJ whole genome shotgun (WGS) entry which is preliminary data.</text>
</comment>
<keyword evidence="1" id="KW-0446">Lipid-binding</keyword>
<dbReference type="SUPFAM" id="SSF82549">
    <property type="entry name" value="DAK1/DegV-like"/>
    <property type="match status" value="1"/>
</dbReference>
<dbReference type="NCBIfam" id="TIGR00762">
    <property type="entry name" value="DegV"/>
    <property type="match status" value="1"/>
</dbReference>
<dbReference type="AlphaFoldDB" id="A0A6P2CFK0"/>
<evidence type="ECO:0000313" key="3">
    <source>
        <dbReference type="Proteomes" id="UP000471120"/>
    </source>
</evidence>
<dbReference type="Gene3D" id="3.30.1180.10">
    <property type="match status" value="1"/>
</dbReference>
<protein>
    <submittedName>
        <fullName evidence="2">DegV family protein</fullName>
    </submittedName>
</protein>
<accession>A0A6P2CFK0</accession>